<dbReference type="Proteomes" id="UP000199440">
    <property type="component" value="Unassembled WGS sequence"/>
</dbReference>
<evidence type="ECO:0000313" key="2">
    <source>
        <dbReference type="Proteomes" id="UP000199440"/>
    </source>
</evidence>
<protein>
    <submittedName>
        <fullName evidence="1">Uncharacterized protein</fullName>
    </submittedName>
</protein>
<reference evidence="1 2" key="1">
    <citation type="submission" date="2016-10" db="EMBL/GenBank/DDBJ databases">
        <authorList>
            <person name="de Groot N.N."/>
        </authorList>
    </citation>
    <scope>NUCLEOTIDE SEQUENCE [LARGE SCALE GENOMIC DNA]</scope>
    <source>
        <strain evidence="1 2">DSM 19886</strain>
    </source>
</reference>
<keyword evidence="2" id="KW-1185">Reference proteome</keyword>
<sequence length="60" mass="7196">MISINIFSKEMIRTNLLYDYESEGYKFESCQNHLKQKVLMPVQHMDFFCFAEQQEAQSLL</sequence>
<accession>A0A1G9RMQ0</accession>
<gene>
    <name evidence="1" type="ORF">SAMN04488514_106208</name>
</gene>
<proteinExistence type="predicted"/>
<dbReference type="AlphaFoldDB" id="A0A1G9RMQ0"/>
<evidence type="ECO:0000313" key="1">
    <source>
        <dbReference type="EMBL" id="SDM24542.1"/>
    </source>
</evidence>
<dbReference type="EMBL" id="FNGV01000006">
    <property type="protein sequence ID" value="SDM24542.1"/>
    <property type="molecule type" value="Genomic_DNA"/>
</dbReference>
<organism evidence="1 2">
    <name type="scientific">Kriegella aquimaris</name>
    <dbReference type="NCBI Taxonomy" id="192904"/>
    <lineage>
        <taxon>Bacteria</taxon>
        <taxon>Pseudomonadati</taxon>
        <taxon>Bacteroidota</taxon>
        <taxon>Flavobacteriia</taxon>
        <taxon>Flavobacteriales</taxon>
        <taxon>Flavobacteriaceae</taxon>
        <taxon>Kriegella</taxon>
    </lineage>
</organism>
<name>A0A1G9RMQ0_9FLAO</name>